<keyword evidence="4 6" id="KW-0067">ATP-binding</keyword>
<dbReference type="SUPFAM" id="SSF56112">
    <property type="entry name" value="Protein kinase-like (PK-like)"/>
    <property type="match status" value="1"/>
</dbReference>
<dbReference type="Gene3D" id="1.10.510.10">
    <property type="entry name" value="Transferase(Phosphotransferase) domain 1"/>
    <property type="match status" value="1"/>
</dbReference>
<evidence type="ECO:0000256" key="6">
    <source>
        <dbReference type="PROSITE-ProRule" id="PRU10141"/>
    </source>
</evidence>
<dbReference type="InterPro" id="IPR011009">
    <property type="entry name" value="Kinase-like_dom_sf"/>
</dbReference>
<evidence type="ECO:0000313" key="8">
    <source>
        <dbReference type="EMBL" id="GMR30683.1"/>
    </source>
</evidence>
<gene>
    <name evidence="8" type="ORF">PMAYCL1PPCAC_00878</name>
</gene>
<dbReference type="GO" id="GO:0004694">
    <property type="term" value="F:eukaryotic translation initiation factor 2alpha kinase activity"/>
    <property type="evidence" value="ECO:0007669"/>
    <property type="project" value="TreeGrafter"/>
</dbReference>
<proteinExistence type="inferred from homology"/>
<reference evidence="9" key="1">
    <citation type="submission" date="2022-10" db="EMBL/GenBank/DDBJ databases">
        <title>Genome assembly of Pristionchus species.</title>
        <authorList>
            <person name="Yoshida K."/>
            <person name="Sommer R.J."/>
        </authorList>
    </citation>
    <scope>NUCLEOTIDE SEQUENCE [LARGE SCALE GENOMIC DNA]</scope>
    <source>
        <strain evidence="9">RS5460</strain>
    </source>
</reference>
<dbReference type="PROSITE" id="PS50011">
    <property type="entry name" value="PROTEIN_KINASE_DOM"/>
    <property type="match status" value="1"/>
</dbReference>
<dbReference type="PROSITE" id="PS00107">
    <property type="entry name" value="PROTEIN_KINASE_ATP"/>
    <property type="match status" value="1"/>
</dbReference>
<evidence type="ECO:0000256" key="2">
    <source>
        <dbReference type="ARBA" id="ARBA00022741"/>
    </source>
</evidence>
<organism evidence="8 9">
    <name type="scientific">Pristionchus mayeri</name>
    <dbReference type="NCBI Taxonomy" id="1317129"/>
    <lineage>
        <taxon>Eukaryota</taxon>
        <taxon>Metazoa</taxon>
        <taxon>Ecdysozoa</taxon>
        <taxon>Nematoda</taxon>
        <taxon>Chromadorea</taxon>
        <taxon>Rhabditida</taxon>
        <taxon>Rhabditina</taxon>
        <taxon>Diplogasteromorpha</taxon>
        <taxon>Diplogasteroidea</taxon>
        <taxon>Neodiplogasteridae</taxon>
        <taxon>Pristionchus</taxon>
    </lineage>
</organism>
<name>A0AAN4YYB3_9BILA</name>
<comment type="similarity">
    <text evidence="5">Belongs to the protein kinase superfamily. Ser/Thr protein kinase family. GCN2 subfamily.</text>
</comment>
<keyword evidence="2 6" id="KW-0547">Nucleotide-binding</keyword>
<dbReference type="Pfam" id="PF00069">
    <property type="entry name" value="Pkinase"/>
    <property type="match status" value="1"/>
</dbReference>
<dbReference type="PROSITE" id="PS00108">
    <property type="entry name" value="PROTEIN_KINASE_ST"/>
    <property type="match status" value="1"/>
</dbReference>
<dbReference type="PANTHER" id="PTHR11042:SF91">
    <property type="entry name" value="EUKARYOTIC TRANSLATION INITIATION FACTOR 2-ALPHA KINASE"/>
    <property type="match status" value="1"/>
</dbReference>
<feature type="binding site" evidence="6">
    <location>
        <position position="346"/>
    </location>
    <ligand>
        <name>ATP</name>
        <dbReference type="ChEBI" id="CHEBI:30616"/>
    </ligand>
</feature>
<dbReference type="Proteomes" id="UP001328107">
    <property type="component" value="Unassembled WGS sequence"/>
</dbReference>
<dbReference type="EMBL" id="BTRK01000001">
    <property type="protein sequence ID" value="GMR30683.1"/>
    <property type="molecule type" value="Genomic_DNA"/>
</dbReference>
<accession>A0AAN4YYB3</accession>
<feature type="non-terminal residue" evidence="8">
    <location>
        <position position="1"/>
    </location>
</feature>
<dbReference type="InterPro" id="IPR000719">
    <property type="entry name" value="Prot_kinase_dom"/>
</dbReference>
<keyword evidence="9" id="KW-1185">Reference proteome</keyword>
<evidence type="ECO:0000256" key="3">
    <source>
        <dbReference type="ARBA" id="ARBA00022777"/>
    </source>
</evidence>
<dbReference type="GO" id="GO:0005634">
    <property type="term" value="C:nucleus"/>
    <property type="evidence" value="ECO:0007669"/>
    <property type="project" value="TreeGrafter"/>
</dbReference>
<evidence type="ECO:0000259" key="7">
    <source>
        <dbReference type="PROSITE" id="PS50011"/>
    </source>
</evidence>
<dbReference type="InterPro" id="IPR008271">
    <property type="entry name" value="Ser/Thr_kinase_AS"/>
</dbReference>
<evidence type="ECO:0000256" key="1">
    <source>
        <dbReference type="ARBA" id="ARBA00022679"/>
    </source>
</evidence>
<keyword evidence="1" id="KW-0808">Transferase</keyword>
<dbReference type="AlphaFoldDB" id="A0AAN4YYB3"/>
<dbReference type="InterPro" id="IPR017441">
    <property type="entry name" value="Protein_kinase_ATP_BS"/>
</dbReference>
<dbReference type="InterPro" id="IPR050339">
    <property type="entry name" value="CC_SR_Kinase"/>
</dbReference>
<evidence type="ECO:0000313" key="9">
    <source>
        <dbReference type="Proteomes" id="UP001328107"/>
    </source>
</evidence>
<feature type="domain" description="Protein kinase" evidence="7">
    <location>
        <begin position="318"/>
        <end position="607"/>
    </location>
</feature>
<dbReference type="GO" id="GO:0005524">
    <property type="term" value="F:ATP binding"/>
    <property type="evidence" value="ECO:0007669"/>
    <property type="project" value="UniProtKB-UniRule"/>
</dbReference>
<sequence length="616" mass="71346">FHPHIEMSGNACEVKANKQELLPPNTTIRQTDDGTLFYWKFSPSPQRLHVIWKGKEVDAKMPGKVYNTMIHGSAFYFESNDKIYKSVFSSSDGLKVVYLREKIQDEQVLEYGLYTRFKRGHHYLYRACDDPEFGGIQINVGEKLIKDLSVRCIHRRNVICARQHNTNCQKITVQKIGKSIIEIKFAHNLSIHSLDSSPFIYISNFNKIHTLDTESMQFLPPLLITSLHDFEYQRSFHNLKSHFFNPLTSVRKIAGVHDGEITVHAQIGSNDYWVTAELPEEYYDTDEKRTEKIELYIREHLRRYENGNAFPSRFAAEFTIQQLLGTGEFGAVFQAVSDDDLACAVKRVSFKAIAELDDIVRALREVQAMSQFNHIGIVRFYNAWIEIPSDEHRINMDNEIQYHFGAKSVPPHRDSPIFIFIQMELCNGTLKEWLKASRDNPRNITRMKSWFKQIVAAVDYIHEKGFIHRDLKPSNIIFAGEDHLKICDLGIATAFNKENGEEITASYTNVGTPLYKAPEQAYRYNSKVDVFALGLILAEMLTVMTDEERRKLFHRIRHGLPNPRPDPKDVKIFGRVVKSFKNDRNENSDVILLGTDNMIQILSMPFMYCMQMKRVR</sequence>
<dbReference type="PANTHER" id="PTHR11042">
    <property type="entry name" value="EUKARYOTIC TRANSLATION INITIATION FACTOR 2-ALPHA KINASE EIF2-ALPHA KINASE -RELATED"/>
    <property type="match status" value="1"/>
</dbReference>
<dbReference type="GO" id="GO:0005737">
    <property type="term" value="C:cytoplasm"/>
    <property type="evidence" value="ECO:0007669"/>
    <property type="project" value="TreeGrafter"/>
</dbReference>
<dbReference type="SMART" id="SM00220">
    <property type="entry name" value="S_TKc"/>
    <property type="match status" value="1"/>
</dbReference>
<dbReference type="Gene3D" id="3.30.200.20">
    <property type="entry name" value="Phosphorylase Kinase, domain 1"/>
    <property type="match status" value="1"/>
</dbReference>
<evidence type="ECO:0000256" key="4">
    <source>
        <dbReference type="ARBA" id="ARBA00022840"/>
    </source>
</evidence>
<keyword evidence="3" id="KW-0418">Kinase</keyword>
<protein>
    <recommendedName>
        <fullName evidence="7">Protein kinase domain-containing protein</fullName>
    </recommendedName>
</protein>
<comment type="caution">
    <text evidence="8">The sequence shown here is derived from an EMBL/GenBank/DDBJ whole genome shotgun (WGS) entry which is preliminary data.</text>
</comment>
<evidence type="ECO:0000256" key="5">
    <source>
        <dbReference type="ARBA" id="ARBA00037982"/>
    </source>
</evidence>